<dbReference type="InterPro" id="IPR029063">
    <property type="entry name" value="SAM-dependent_MTases_sf"/>
</dbReference>
<dbReference type="AlphaFoldDB" id="A0A5A8DMH4"/>
<protein>
    <submittedName>
        <fullName evidence="2">Uncharacterized protein</fullName>
    </submittedName>
</protein>
<organism evidence="2 4">
    <name type="scientific">Cafeteria roenbergensis</name>
    <name type="common">Marine flagellate</name>
    <dbReference type="NCBI Taxonomy" id="33653"/>
    <lineage>
        <taxon>Eukaryota</taxon>
        <taxon>Sar</taxon>
        <taxon>Stramenopiles</taxon>
        <taxon>Bigyra</taxon>
        <taxon>Opalozoa</taxon>
        <taxon>Bicosoecida</taxon>
        <taxon>Cafeteriaceae</taxon>
        <taxon>Cafeteria</taxon>
    </lineage>
</organism>
<evidence type="ECO:0000313" key="2">
    <source>
        <dbReference type="EMBL" id="KAA0166616.1"/>
    </source>
</evidence>
<keyword evidence="3" id="KW-1185">Reference proteome</keyword>
<evidence type="ECO:0000313" key="4">
    <source>
        <dbReference type="Proteomes" id="UP000325113"/>
    </source>
</evidence>
<dbReference type="InterPro" id="IPR007536">
    <property type="entry name" value="16SrRNA_methylTrfase_J"/>
</dbReference>
<accession>A0A5A8DMH4</accession>
<dbReference type="Pfam" id="PF04445">
    <property type="entry name" value="SAM_MT"/>
    <property type="match status" value="1"/>
</dbReference>
<proteinExistence type="predicted"/>
<dbReference type="EMBL" id="VLTM01000008">
    <property type="protein sequence ID" value="KAA0166616.1"/>
    <property type="molecule type" value="Genomic_DNA"/>
</dbReference>
<name>A0A5A8DMH4_CAFRO</name>
<dbReference type="Proteomes" id="UP000325113">
    <property type="component" value="Unassembled WGS sequence"/>
</dbReference>
<dbReference type="SUPFAM" id="SSF53335">
    <property type="entry name" value="S-adenosyl-L-methionine-dependent methyltransferases"/>
    <property type="match status" value="1"/>
</dbReference>
<dbReference type="Gene3D" id="3.40.50.150">
    <property type="entry name" value="Vaccinia Virus protein VP39"/>
    <property type="match status" value="1"/>
</dbReference>
<dbReference type="PANTHER" id="PTHR36112:SF1">
    <property type="entry name" value="RIBOSOMAL RNA SMALL SUBUNIT METHYLTRANSFERASE J"/>
    <property type="match status" value="1"/>
</dbReference>
<evidence type="ECO:0000313" key="1">
    <source>
        <dbReference type="EMBL" id="KAA0155341.1"/>
    </source>
</evidence>
<dbReference type="GO" id="GO:0008990">
    <property type="term" value="F:rRNA (guanine-N2-)-methyltransferase activity"/>
    <property type="evidence" value="ECO:0007669"/>
    <property type="project" value="InterPro"/>
</dbReference>
<dbReference type="PANTHER" id="PTHR36112">
    <property type="entry name" value="RIBOSOMAL RNA SMALL SUBUNIT METHYLTRANSFERASE J"/>
    <property type="match status" value="1"/>
</dbReference>
<gene>
    <name evidence="1" type="ORF">FNF29_01716</name>
    <name evidence="2" type="ORF">FNF31_01394</name>
</gene>
<dbReference type="EMBL" id="VLTN01000007">
    <property type="protein sequence ID" value="KAA0155341.1"/>
    <property type="molecule type" value="Genomic_DNA"/>
</dbReference>
<reference evidence="3 4" key="1">
    <citation type="submission" date="2019-07" db="EMBL/GenBank/DDBJ databases">
        <title>Genomes of Cafeteria roenbergensis.</title>
        <authorList>
            <person name="Fischer M.G."/>
            <person name="Hackl T."/>
            <person name="Roman M."/>
        </authorList>
    </citation>
    <scope>NUCLEOTIDE SEQUENCE [LARGE SCALE GENOMIC DNA]</scope>
    <source>
        <strain evidence="1 3">BVI</strain>
        <strain evidence="2 4">Cflag</strain>
    </source>
</reference>
<sequence>MKISAVLRQRSASPRAAGLGAFAADRLGVPVVSCASELPASYRSAKDAEQVRAKLSPADAGMLYSGGRLVLQIHDEELRRADASRSLLPQLRDDELATTRTRLTLFDQGPGAGVAGSSGAAAWLQAASPTTGGGGDGAVSAEHLPSLDLSWDDPALAVRLSDRMGRASALARAVGLRDGRQLRVLDCTGGLGRDALWLAAMGCGVRVLERSPTVAGLLACSSRLAAAQPVLGDPSILDRLSVRQAPAEAVLSTMFGRRGGPVADVVLLDPMFPPSRKSSAPSKHAQVLRAIAGEGSDQDTAALLRAALGPDLARRSRVVLKVPNAHSSAALPGIPAPDFAVPARMFRFDVWLPRA</sequence>
<comment type="caution">
    <text evidence="2">The sequence shown here is derived from an EMBL/GenBank/DDBJ whole genome shotgun (WGS) entry which is preliminary data.</text>
</comment>
<dbReference type="Proteomes" id="UP000323011">
    <property type="component" value="Unassembled WGS sequence"/>
</dbReference>
<evidence type="ECO:0000313" key="3">
    <source>
        <dbReference type="Proteomes" id="UP000323011"/>
    </source>
</evidence>